<dbReference type="SMART" id="SM00577">
    <property type="entry name" value="CPDc"/>
    <property type="match status" value="1"/>
</dbReference>
<dbReference type="InParanoid" id="D8S5E0"/>
<dbReference type="AlphaFoldDB" id="D8S5E0"/>
<comment type="subunit">
    <text evidence="1">Component of the TIM23 complex.</text>
</comment>
<dbReference type="GO" id="GO:0004721">
    <property type="term" value="F:phosphoprotein phosphatase activity"/>
    <property type="evidence" value="ECO:0000318"/>
    <property type="project" value="GO_Central"/>
</dbReference>
<feature type="region of interest" description="Disordered" evidence="2">
    <location>
        <begin position="371"/>
        <end position="391"/>
    </location>
</feature>
<dbReference type="GO" id="GO:0015031">
    <property type="term" value="P:protein transport"/>
    <property type="evidence" value="ECO:0007669"/>
    <property type="project" value="UniProtKB-KW"/>
</dbReference>
<dbReference type="eggNOG" id="KOG1605">
    <property type="taxonomic scope" value="Eukaryota"/>
</dbReference>
<protein>
    <recommendedName>
        <fullName evidence="1">Mitochondrial import inner membrane translocase subunit TIM50</fullName>
    </recommendedName>
</protein>
<dbReference type="InterPro" id="IPR023214">
    <property type="entry name" value="HAD_sf"/>
</dbReference>
<dbReference type="STRING" id="88036.D8S5E0"/>
<keyword evidence="5" id="KW-1185">Reference proteome</keyword>
<comment type="subcellular location">
    <subcellularLocation>
        <location evidence="1">Mitochondrion inner membrane</location>
        <topology evidence="1">Single-pass membrane protein</topology>
    </subcellularLocation>
</comment>
<dbReference type="PROSITE" id="PS50969">
    <property type="entry name" value="FCP1"/>
    <property type="match status" value="1"/>
</dbReference>
<keyword evidence="1" id="KW-0811">Translocation</keyword>
<dbReference type="Pfam" id="PF03031">
    <property type="entry name" value="NIF"/>
    <property type="match status" value="2"/>
</dbReference>
<feature type="domain" description="FCP1 homology" evidence="3">
    <location>
        <begin position="215"/>
        <end position="357"/>
    </location>
</feature>
<dbReference type="InterPro" id="IPR036412">
    <property type="entry name" value="HAD-like_sf"/>
</dbReference>
<keyword evidence="1" id="KW-0813">Transport</keyword>
<gene>
    <name evidence="4" type="ORF">SELMODRAFT_418336</name>
</gene>
<dbReference type="KEGG" id="smo:SELMODRAFT_418336"/>
<name>D8S5E0_SELML</name>
<dbReference type="HOGENOM" id="CLU_706757_0_0_1"/>
<evidence type="ECO:0000313" key="5">
    <source>
        <dbReference type="Proteomes" id="UP000001514"/>
    </source>
</evidence>
<evidence type="ECO:0000256" key="2">
    <source>
        <dbReference type="SAM" id="MobiDB-lite"/>
    </source>
</evidence>
<dbReference type="Gramene" id="EFJ20579">
    <property type="protein sequence ID" value="EFJ20579"/>
    <property type="gene ID" value="SELMODRAFT_418336"/>
</dbReference>
<comment type="function">
    <text evidence="1">Essential component of the TIM23 complex, a complex that mediates the translocation of transit peptide-containing proteins across the mitochondrial inner membrane.</text>
</comment>
<evidence type="ECO:0000313" key="4">
    <source>
        <dbReference type="EMBL" id="EFJ20579.1"/>
    </source>
</evidence>
<accession>D8S5E0</accession>
<organism evidence="5">
    <name type="scientific">Selaginella moellendorffii</name>
    <name type="common">Spikemoss</name>
    <dbReference type="NCBI Taxonomy" id="88036"/>
    <lineage>
        <taxon>Eukaryota</taxon>
        <taxon>Viridiplantae</taxon>
        <taxon>Streptophyta</taxon>
        <taxon>Embryophyta</taxon>
        <taxon>Tracheophyta</taxon>
        <taxon>Lycopodiopsida</taxon>
        <taxon>Selaginellales</taxon>
        <taxon>Selaginellaceae</taxon>
        <taxon>Selaginella</taxon>
    </lineage>
</organism>
<dbReference type="EMBL" id="GL377602">
    <property type="protein sequence ID" value="EFJ20579.1"/>
    <property type="molecule type" value="Genomic_DNA"/>
</dbReference>
<evidence type="ECO:0000259" key="3">
    <source>
        <dbReference type="PROSITE" id="PS50969"/>
    </source>
</evidence>
<keyword evidence="1" id="KW-0653">Protein transport</keyword>
<feature type="compositionally biased region" description="Polar residues" evidence="2">
    <location>
        <begin position="371"/>
        <end position="384"/>
    </location>
</feature>
<dbReference type="InterPro" id="IPR004274">
    <property type="entry name" value="FCP1_dom"/>
</dbReference>
<dbReference type="SUPFAM" id="SSF56784">
    <property type="entry name" value="HAD-like"/>
    <property type="match status" value="2"/>
</dbReference>
<dbReference type="InterPro" id="IPR050365">
    <property type="entry name" value="TIM50"/>
</dbReference>
<dbReference type="Gene3D" id="3.40.50.1000">
    <property type="entry name" value="HAD superfamily/HAD-like"/>
    <property type="match status" value="2"/>
</dbReference>
<dbReference type="Proteomes" id="UP000001514">
    <property type="component" value="Unassembled WGS sequence"/>
</dbReference>
<keyword evidence="1" id="KW-0496">Mitochondrion</keyword>
<reference evidence="4 5" key="1">
    <citation type="journal article" date="2011" name="Science">
        <title>The Selaginella genome identifies genetic changes associated with the evolution of vascular plants.</title>
        <authorList>
            <person name="Banks J.A."/>
            <person name="Nishiyama T."/>
            <person name="Hasebe M."/>
            <person name="Bowman J.L."/>
            <person name="Gribskov M."/>
            <person name="dePamphilis C."/>
            <person name="Albert V.A."/>
            <person name="Aono N."/>
            <person name="Aoyama T."/>
            <person name="Ambrose B.A."/>
            <person name="Ashton N.W."/>
            <person name="Axtell M.J."/>
            <person name="Barker E."/>
            <person name="Barker M.S."/>
            <person name="Bennetzen J.L."/>
            <person name="Bonawitz N.D."/>
            <person name="Chapple C."/>
            <person name="Cheng C."/>
            <person name="Correa L.G."/>
            <person name="Dacre M."/>
            <person name="DeBarry J."/>
            <person name="Dreyer I."/>
            <person name="Elias M."/>
            <person name="Engstrom E.M."/>
            <person name="Estelle M."/>
            <person name="Feng L."/>
            <person name="Finet C."/>
            <person name="Floyd S.K."/>
            <person name="Frommer W.B."/>
            <person name="Fujita T."/>
            <person name="Gramzow L."/>
            <person name="Gutensohn M."/>
            <person name="Harholt J."/>
            <person name="Hattori M."/>
            <person name="Heyl A."/>
            <person name="Hirai T."/>
            <person name="Hiwatashi Y."/>
            <person name="Ishikawa M."/>
            <person name="Iwata M."/>
            <person name="Karol K.G."/>
            <person name="Koehler B."/>
            <person name="Kolukisaoglu U."/>
            <person name="Kubo M."/>
            <person name="Kurata T."/>
            <person name="Lalonde S."/>
            <person name="Li K."/>
            <person name="Li Y."/>
            <person name="Litt A."/>
            <person name="Lyons E."/>
            <person name="Manning G."/>
            <person name="Maruyama T."/>
            <person name="Michael T.P."/>
            <person name="Mikami K."/>
            <person name="Miyazaki S."/>
            <person name="Morinaga S."/>
            <person name="Murata T."/>
            <person name="Mueller-Roeber B."/>
            <person name="Nelson D.R."/>
            <person name="Obara M."/>
            <person name="Oguri Y."/>
            <person name="Olmstead R.G."/>
            <person name="Onodera N."/>
            <person name="Petersen B.L."/>
            <person name="Pils B."/>
            <person name="Prigge M."/>
            <person name="Rensing S.A."/>
            <person name="Riano-Pachon D.M."/>
            <person name="Roberts A.W."/>
            <person name="Sato Y."/>
            <person name="Scheller H.V."/>
            <person name="Schulz B."/>
            <person name="Schulz C."/>
            <person name="Shakirov E.V."/>
            <person name="Shibagaki N."/>
            <person name="Shinohara N."/>
            <person name="Shippen D.E."/>
            <person name="Soerensen I."/>
            <person name="Sotooka R."/>
            <person name="Sugimoto N."/>
            <person name="Sugita M."/>
            <person name="Sumikawa N."/>
            <person name="Tanurdzic M."/>
            <person name="Theissen G."/>
            <person name="Ulvskov P."/>
            <person name="Wakazuki S."/>
            <person name="Weng J.K."/>
            <person name="Willats W.W."/>
            <person name="Wipf D."/>
            <person name="Wolf P.G."/>
            <person name="Yang L."/>
            <person name="Zimmer A.D."/>
            <person name="Zhu Q."/>
            <person name="Mitros T."/>
            <person name="Hellsten U."/>
            <person name="Loque D."/>
            <person name="Otillar R."/>
            <person name="Salamov A."/>
            <person name="Schmutz J."/>
            <person name="Shapiro H."/>
            <person name="Lindquist E."/>
            <person name="Lucas S."/>
            <person name="Rokhsar D."/>
            <person name="Grigoriev I.V."/>
        </authorList>
    </citation>
    <scope>NUCLEOTIDE SEQUENCE [LARGE SCALE GENOMIC DNA]</scope>
</reference>
<keyword evidence="1" id="KW-0809">Transit peptide</keyword>
<dbReference type="GO" id="GO:0005744">
    <property type="term" value="C:TIM23 mitochondrial import inner membrane translocase complex"/>
    <property type="evidence" value="ECO:0007669"/>
    <property type="project" value="UniProtKB-UniRule"/>
</dbReference>
<sequence>MELDLDGAHAWFWLLGCFLSPLCRKKAKSSTRFPTPPAAHRTKSGPTWGHPGSGVFLWRRRLQMGLVGNLQEGAAALVESWIAWIGLSPRRFPVYKPPHNSKVVFDTGLREEMLDDTLICRKNSTRPGLEAFLSKMAQGFVKDVSKLARCNMKRLVWVDDVRLNFRLCPHNGIEIRPFKGEADDKELEKLTPLLLELSKVEDVTQFLWNGQPKMAEEGKPVLVLDLNETLVWKKDASTIVNRPGLEAFLSRMAMAYSVVIFSVSDSRHLDQSVAGFGASAKLITDVYGIEDCTRTRTGFIKDVRKVKVRHELKRLVWVDNERFHFRLCPHNGIEIKPFRGEADDEELERLTPLLLKLSQVDDVTQFLWNGQPKQEAQEQFTGKNPKTKKKR</sequence>
<proteinExistence type="inferred from homology"/>
<evidence type="ECO:0000256" key="1">
    <source>
        <dbReference type="RuleBase" id="RU365079"/>
    </source>
</evidence>
<comment type="similarity">
    <text evidence="1">Belongs to the TIM50 family.</text>
</comment>
<dbReference type="PANTHER" id="PTHR12210">
    <property type="entry name" value="DULLARD PROTEIN PHOSPHATASE"/>
    <property type="match status" value="1"/>
</dbReference>